<evidence type="ECO:0000313" key="4">
    <source>
        <dbReference type="Proteomes" id="UP000734854"/>
    </source>
</evidence>
<evidence type="ECO:0000256" key="2">
    <source>
        <dbReference type="SAM" id="Phobius"/>
    </source>
</evidence>
<organism evidence="3 4">
    <name type="scientific">Zingiber officinale</name>
    <name type="common">Ginger</name>
    <name type="synonym">Amomum zingiber</name>
    <dbReference type="NCBI Taxonomy" id="94328"/>
    <lineage>
        <taxon>Eukaryota</taxon>
        <taxon>Viridiplantae</taxon>
        <taxon>Streptophyta</taxon>
        <taxon>Embryophyta</taxon>
        <taxon>Tracheophyta</taxon>
        <taxon>Spermatophyta</taxon>
        <taxon>Magnoliopsida</taxon>
        <taxon>Liliopsida</taxon>
        <taxon>Zingiberales</taxon>
        <taxon>Zingiberaceae</taxon>
        <taxon>Zingiber</taxon>
    </lineage>
</organism>
<accession>A0A8J5C3L2</accession>
<dbReference type="AlphaFoldDB" id="A0A8J5C3L2"/>
<keyword evidence="4" id="KW-1185">Reference proteome</keyword>
<feature type="region of interest" description="Disordered" evidence="1">
    <location>
        <begin position="161"/>
        <end position="198"/>
    </location>
</feature>
<proteinExistence type="predicted"/>
<keyword evidence="2" id="KW-0812">Transmembrane</keyword>
<evidence type="ECO:0000313" key="3">
    <source>
        <dbReference type="EMBL" id="KAG6471615.1"/>
    </source>
</evidence>
<evidence type="ECO:0000256" key="1">
    <source>
        <dbReference type="SAM" id="MobiDB-lite"/>
    </source>
</evidence>
<reference evidence="3 4" key="1">
    <citation type="submission" date="2020-08" db="EMBL/GenBank/DDBJ databases">
        <title>Plant Genome Project.</title>
        <authorList>
            <person name="Zhang R.-G."/>
        </authorList>
    </citation>
    <scope>NUCLEOTIDE SEQUENCE [LARGE SCALE GENOMIC DNA]</scope>
    <source>
        <tissue evidence="3">Rhizome</tissue>
    </source>
</reference>
<dbReference type="PANTHER" id="PTHR37249">
    <property type="entry name" value="OS03G0206201 PROTEIN"/>
    <property type="match status" value="1"/>
</dbReference>
<dbReference type="EMBL" id="JACMSC010000020">
    <property type="protein sequence ID" value="KAG6471615.1"/>
    <property type="molecule type" value="Genomic_DNA"/>
</dbReference>
<dbReference type="PANTHER" id="PTHR37249:SF3">
    <property type="entry name" value="OS03G0206201 PROTEIN"/>
    <property type="match status" value="1"/>
</dbReference>
<sequence>MTGGPLEHPLPFANAIAASVLRRPICCSVALCFSLSQVRAFHHCPKLARLPTLSRLIDLELSVSLPGEEIGWKMRSSRLLAMILVAGALFAFLFFTTMVFNAAGLTLTNGTVIVIPAHGRSTMTVFRNRKHKVNRYLTINIRNDRDLASINKADYRGTPLSSRATIDHGPIEHGTPLMPYNPRSVPPPQPFHPKNGSP</sequence>
<keyword evidence="2" id="KW-0472">Membrane</keyword>
<feature type="transmembrane region" description="Helical" evidence="2">
    <location>
        <begin position="79"/>
        <end position="100"/>
    </location>
</feature>
<comment type="caution">
    <text evidence="3">The sequence shown here is derived from an EMBL/GenBank/DDBJ whole genome shotgun (WGS) entry which is preliminary data.</text>
</comment>
<dbReference type="Proteomes" id="UP000734854">
    <property type="component" value="Unassembled WGS sequence"/>
</dbReference>
<protein>
    <submittedName>
        <fullName evidence="3">Uncharacterized protein</fullName>
    </submittedName>
</protein>
<gene>
    <name evidence="3" type="ORF">ZIOFF_069059</name>
</gene>
<keyword evidence="2" id="KW-1133">Transmembrane helix</keyword>
<name>A0A8J5C3L2_ZINOF</name>